<dbReference type="EMBL" id="VMFF01000055">
    <property type="protein sequence ID" value="TSC65266.1"/>
    <property type="molecule type" value="Genomic_DNA"/>
</dbReference>
<dbReference type="Gene3D" id="1.10.10.10">
    <property type="entry name" value="Winged helix-like DNA-binding domain superfamily/Winged helix DNA-binding domain"/>
    <property type="match status" value="1"/>
</dbReference>
<gene>
    <name evidence="1" type="ORF">G01um101477_550</name>
</gene>
<name>A0A554JAB8_9BACT</name>
<dbReference type="AlphaFoldDB" id="A0A554JAB8"/>
<dbReference type="InterPro" id="IPR036388">
    <property type="entry name" value="WH-like_DNA-bd_sf"/>
</dbReference>
<reference evidence="1 2" key="1">
    <citation type="submission" date="2017-07" db="EMBL/GenBank/DDBJ databases">
        <title>Mechanisms for carbon and nitrogen cycling indicate functional differentiation within the Candidate Phyla Radiation.</title>
        <authorList>
            <person name="Danczak R.E."/>
            <person name="Johnston M.D."/>
            <person name="Kenah C."/>
            <person name="Slattery M."/>
            <person name="Wrighton K.C."/>
            <person name="Wilkins M.J."/>
        </authorList>
    </citation>
    <scope>NUCLEOTIDE SEQUENCE [LARGE SCALE GENOMIC DNA]</scope>
    <source>
        <strain evidence="1">Gr01-1014_77</strain>
    </source>
</reference>
<evidence type="ECO:0008006" key="3">
    <source>
        <dbReference type="Google" id="ProtNLM"/>
    </source>
</evidence>
<dbReference type="InterPro" id="IPR036390">
    <property type="entry name" value="WH_DNA-bd_sf"/>
</dbReference>
<proteinExistence type="predicted"/>
<dbReference type="SUPFAM" id="SSF46785">
    <property type="entry name" value="Winged helix' DNA-binding domain"/>
    <property type="match status" value="1"/>
</dbReference>
<evidence type="ECO:0000313" key="2">
    <source>
        <dbReference type="Proteomes" id="UP000319613"/>
    </source>
</evidence>
<protein>
    <recommendedName>
        <fullName evidence="3">Helix-turn-helix type 11 domain-containing protein</fullName>
    </recommendedName>
</protein>
<sequence>MKTKKEAVADSLKKNPMGLTIVEISKLLKISRNTIAIALAELKGEDVITIRPIGKAKLHYWKGGEK</sequence>
<dbReference type="Proteomes" id="UP000319613">
    <property type="component" value="Unassembled WGS sequence"/>
</dbReference>
<accession>A0A554JAB8</accession>
<comment type="caution">
    <text evidence="1">The sequence shown here is derived from an EMBL/GenBank/DDBJ whole genome shotgun (WGS) entry which is preliminary data.</text>
</comment>
<evidence type="ECO:0000313" key="1">
    <source>
        <dbReference type="EMBL" id="TSC65266.1"/>
    </source>
</evidence>
<organism evidence="1 2">
    <name type="scientific">Candidatus Doudnabacteria bacterium Gr01-1014_77</name>
    <dbReference type="NCBI Taxonomy" id="2017133"/>
    <lineage>
        <taxon>Bacteria</taxon>
        <taxon>Candidatus Doudnaibacteriota</taxon>
    </lineage>
</organism>